<proteinExistence type="predicted"/>
<name>A0A1I5CCW3_9ACTN</name>
<dbReference type="Proteomes" id="UP000183642">
    <property type="component" value="Unassembled WGS sequence"/>
</dbReference>
<keyword evidence="3" id="KW-1185">Reference proteome</keyword>
<dbReference type="RefSeq" id="WP_075011689.1">
    <property type="nucleotide sequence ID" value="NZ_FOWE01000001.1"/>
</dbReference>
<evidence type="ECO:0000313" key="3">
    <source>
        <dbReference type="Proteomes" id="UP000183642"/>
    </source>
</evidence>
<organism evidence="2 3">
    <name type="scientific">Geodermatophilus obscurus</name>
    <dbReference type="NCBI Taxonomy" id="1861"/>
    <lineage>
        <taxon>Bacteria</taxon>
        <taxon>Bacillati</taxon>
        <taxon>Actinomycetota</taxon>
        <taxon>Actinomycetes</taxon>
        <taxon>Geodermatophilales</taxon>
        <taxon>Geodermatophilaceae</taxon>
        <taxon>Geodermatophilus</taxon>
    </lineage>
</organism>
<reference evidence="3" key="1">
    <citation type="submission" date="2016-10" db="EMBL/GenBank/DDBJ databases">
        <authorList>
            <person name="Varghese N."/>
            <person name="Submissions S."/>
        </authorList>
    </citation>
    <scope>NUCLEOTIDE SEQUENCE [LARGE SCALE GENOMIC DNA]</scope>
    <source>
        <strain evidence="3">DSM 43161</strain>
    </source>
</reference>
<evidence type="ECO:0000256" key="1">
    <source>
        <dbReference type="SAM" id="MobiDB-lite"/>
    </source>
</evidence>
<dbReference type="EMBL" id="FOWE01000001">
    <property type="protein sequence ID" value="SFN84766.1"/>
    <property type="molecule type" value="Genomic_DNA"/>
</dbReference>
<dbReference type="OrthoDB" id="5196820at2"/>
<gene>
    <name evidence="2" type="ORF">SAMN05660359_00235</name>
</gene>
<protein>
    <submittedName>
        <fullName evidence="2">Uncharacterized protein</fullName>
    </submittedName>
</protein>
<sequence>MSRTVSSPMAERAVCHRHPRHVWIASCPDCTSWHLAGLRAGRDERSPVPGPRDAGDGRASAAA</sequence>
<evidence type="ECO:0000313" key="2">
    <source>
        <dbReference type="EMBL" id="SFN84766.1"/>
    </source>
</evidence>
<accession>A0A1I5CCW3</accession>
<dbReference type="AlphaFoldDB" id="A0A1I5CCW3"/>
<feature type="region of interest" description="Disordered" evidence="1">
    <location>
        <begin position="39"/>
        <end position="63"/>
    </location>
</feature>